<evidence type="ECO:0000313" key="6">
    <source>
        <dbReference type="EMBL" id="KAF2834104.1"/>
    </source>
</evidence>
<dbReference type="PANTHER" id="PTHR31465:SF13">
    <property type="entry name" value="RTA1 DOMAIN PROTEIN-RELATED"/>
    <property type="match status" value="1"/>
</dbReference>
<dbReference type="EMBL" id="MU006149">
    <property type="protein sequence ID" value="KAF2834104.1"/>
    <property type="molecule type" value="Genomic_DNA"/>
</dbReference>
<keyword evidence="2 5" id="KW-0812">Transmembrane</keyword>
<dbReference type="Proteomes" id="UP000799429">
    <property type="component" value="Unassembled WGS sequence"/>
</dbReference>
<gene>
    <name evidence="6" type="ORF">M501DRAFT_1021074</name>
</gene>
<dbReference type="Pfam" id="PF04479">
    <property type="entry name" value="RTA1"/>
    <property type="match status" value="1"/>
</dbReference>
<dbReference type="PANTHER" id="PTHR31465">
    <property type="entry name" value="PROTEIN RTA1-RELATED"/>
    <property type="match status" value="1"/>
</dbReference>
<keyword evidence="7" id="KW-1185">Reference proteome</keyword>
<evidence type="ECO:0000256" key="2">
    <source>
        <dbReference type="ARBA" id="ARBA00022692"/>
    </source>
</evidence>
<evidence type="ECO:0000313" key="7">
    <source>
        <dbReference type="Proteomes" id="UP000799429"/>
    </source>
</evidence>
<organism evidence="6 7">
    <name type="scientific">Patellaria atrata CBS 101060</name>
    <dbReference type="NCBI Taxonomy" id="1346257"/>
    <lineage>
        <taxon>Eukaryota</taxon>
        <taxon>Fungi</taxon>
        <taxon>Dikarya</taxon>
        <taxon>Ascomycota</taxon>
        <taxon>Pezizomycotina</taxon>
        <taxon>Dothideomycetes</taxon>
        <taxon>Dothideomycetes incertae sedis</taxon>
        <taxon>Patellariales</taxon>
        <taxon>Patellariaceae</taxon>
        <taxon>Patellaria</taxon>
    </lineage>
</organism>
<dbReference type="AlphaFoldDB" id="A0A9P4VN38"/>
<name>A0A9P4VN38_9PEZI</name>
<evidence type="ECO:0000256" key="5">
    <source>
        <dbReference type="SAM" id="Phobius"/>
    </source>
</evidence>
<dbReference type="OrthoDB" id="3358017at2759"/>
<proteinExistence type="predicted"/>
<feature type="transmembrane region" description="Helical" evidence="5">
    <location>
        <begin position="78"/>
        <end position="98"/>
    </location>
</feature>
<evidence type="ECO:0000256" key="4">
    <source>
        <dbReference type="ARBA" id="ARBA00023136"/>
    </source>
</evidence>
<accession>A0A9P4VN38</accession>
<dbReference type="InterPro" id="IPR007568">
    <property type="entry name" value="RTA1"/>
</dbReference>
<evidence type="ECO:0008006" key="8">
    <source>
        <dbReference type="Google" id="ProtNLM"/>
    </source>
</evidence>
<evidence type="ECO:0000256" key="1">
    <source>
        <dbReference type="ARBA" id="ARBA00004141"/>
    </source>
</evidence>
<feature type="transmembrane region" description="Helical" evidence="5">
    <location>
        <begin position="46"/>
        <end position="66"/>
    </location>
</feature>
<keyword evidence="3 5" id="KW-1133">Transmembrane helix</keyword>
<dbReference type="GO" id="GO:0016020">
    <property type="term" value="C:membrane"/>
    <property type="evidence" value="ECO:0007669"/>
    <property type="project" value="UniProtKB-SubCell"/>
</dbReference>
<sequence>MSSNHTSMDRSLNLFPYEPSHSLAIVFSVLVGMSLVIHTVQNFYYGFWRVTFFLVWAGLVFTAGWITRAVSTYQTYNLDIYIAQAILTYLGPPVYAAAEYNVLSRLMSYIPNYNA</sequence>
<feature type="transmembrane region" description="Helical" evidence="5">
    <location>
        <begin position="21"/>
        <end position="40"/>
    </location>
</feature>
<reference evidence="6" key="1">
    <citation type="journal article" date="2020" name="Stud. Mycol.">
        <title>101 Dothideomycetes genomes: a test case for predicting lifestyles and emergence of pathogens.</title>
        <authorList>
            <person name="Haridas S."/>
            <person name="Albert R."/>
            <person name="Binder M."/>
            <person name="Bloem J."/>
            <person name="Labutti K."/>
            <person name="Salamov A."/>
            <person name="Andreopoulos B."/>
            <person name="Baker S."/>
            <person name="Barry K."/>
            <person name="Bills G."/>
            <person name="Bluhm B."/>
            <person name="Cannon C."/>
            <person name="Castanera R."/>
            <person name="Culley D."/>
            <person name="Daum C."/>
            <person name="Ezra D."/>
            <person name="Gonzalez J."/>
            <person name="Henrissat B."/>
            <person name="Kuo A."/>
            <person name="Liang C."/>
            <person name="Lipzen A."/>
            <person name="Lutzoni F."/>
            <person name="Magnuson J."/>
            <person name="Mondo S."/>
            <person name="Nolan M."/>
            <person name="Ohm R."/>
            <person name="Pangilinan J."/>
            <person name="Park H.-J."/>
            <person name="Ramirez L."/>
            <person name="Alfaro M."/>
            <person name="Sun H."/>
            <person name="Tritt A."/>
            <person name="Yoshinaga Y."/>
            <person name="Zwiers L.-H."/>
            <person name="Turgeon B."/>
            <person name="Goodwin S."/>
            <person name="Spatafora J."/>
            <person name="Crous P."/>
            <person name="Grigoriev I."/>
        </authorList>
    </citation>
    <scope>NUCLEOTIDE SEQUENCE</scope>
    <source>
        <strain evidence="6">CBS 101060</strain>
    </source>
</reference>
<comment type="subcellular location">
    <subcellularLocation>
        <location evidence="1">Membrane</location>
        <topology evidence="1">Multi-pass membrane protein</topology>
    </subcellularLocation>
</comment>
<keyword evidence="4 5" id="KW-0472">Membrane</keyword>
<evidence type="ECO:0000256" key="3">
    <source>
        <dbReference type="ARBA" id="ARBA00022989"/>
    </source>
</evidence>
<protein>
    <recommendedName>
        <fullName evidence="8">RTA1 domain protein</fullName>
    </recommendedName>
</protein>
<comment type="caution">
    <text evidence="6">The sequence shown here is derived from an EMBL/GenBank/DDBJ whole genome shotgun (WGS) entry which is preliminary data.</text>
</comment>